<name>A0ABS7JWY8_9SPHN</name>
<feature type="transmembrane region" description="Helical" evidence="1">
    <location>
        <begin position="141"/>
        <end position="163"/>
    </location>
</feature>
<feature type="transmembrane region" description="Helical" evidence="1">
    <location>
        <begin position="35"/>
        <end position="53"/>
    </location>
</feature>
<sequence length="165" mass="18312">MTYLEDLWRRLFSKEITTLEHEVMKGVSAQFGRDASVTMLAAILVRMLFLVLIEHKASPFTVLRGFARAMEENRQKTVLISETYEALYRDLVSLRGDVNAARLALNDARDLAHAKVGYDPLLGFRPAEQTGPAREQSQVPIALLIGGCFAGAFLGCIIAFLVLRG</sequence>
<accession>A0ABS7JWY8</accession>
<gene>
    <name evidence="2" type="ORF">K3181_12060</name>
</gene>
<reference evidence="2 3" key="1">
    <citation type="submission" date="2021-08" db="EMBL/GenBank/DDBJ databases">
        <title>Comparative Genomics Analysis of the Genus Qipengyuania Reveals Extensive Genetic Diversity and Metabolic Versatility, Including the Description of Fifteen Novel Species.</title>
        <authorList>
            <person name="Liu Y."/>
        </authorList>
    </citation>
    <scope>NUCLEOTIDE SEQUENCE [LARGE SCALE GENOMIC DNA]</scope>
    <source>
        <strain evidence="2 3">YG27</strain>
    </source>
</reference>
<organism evidence="2 3">
    <name type="scientific">Qipengyuania mesophila</name>
    <dbReference type="NCBI Taxonomy" id="2867246"/>
    <lineage>
        <taxon>Bacteria</taxon>
        <taxon>Pseudomonadati</taxon>
        <taxon>Pseudomonadota</taxon>
        <taxon>Alphaproteobacteria</taxon>
        <taxon>Sphingomonadales</taxon>
        <taxon>Erythrobacteraceae</taxon>
        <taxon>Qipengyuania</taxon>
    </lineage>
</organism>
<dbReference type="EMBL" id="JAIGNU010000002">
    <property type="protein sequence ID" value="MBX7502177.1"/>
    <property type="molecule type" value="Genomic_DNA"/>
</dbReference>
<evidence type="ECO:0000256" key="1">
    <source>
        <dbReference type="SAM" id="Phobius"/>
    </source>
</evidence>
<keyword evidence="3" id="KW-1185">Reference proteome</keyword>
<proteinExistence type="predicted"/>
<dbReference type="Proteomes" id="UP000782554">
    <property type="component" value="Unassembled WGS sequence"/>
</dbReference>
<keyword evidence="1" id="KW-0472">Membrane</keyword>
<dbReference type="RefSeq" id="WP_221603344.1">
    <property type="nucleotide sequence ID" value="NZ_JAIGNU010000002.1"/>
</dbReference>
<keyword evidence="1" id="KW-1133">Transmembrane helix</keyword>
<evidence type="ECO:0000313" key="3">
    <source>
        <dbReference type="Proteomes" id="UP000782554"/>
    </source>
</evidence>
<protein>
    <recommendedName>
        <fullName evidence="4">Tyrosine kinase G-rich domain-containing protein</fullName>
    </recommendedName>
</protein>
<evidence type="ECO:0008006" key="4">
    <source>
        <dbReference type="Google" id="ProtNLM"/>
    </source>
</evidence>
<comment type="caution">
    <text evidence="2">The sequence shown here is derived from an EMBL/GenBank/DDBJ whole genome shotgun (WGS) entry which is preliminary data.</text>
</comment>
<keyword evidence="1" id="KW-0812">Transmembrane</keyword>
<evidence type="ECO:0000313" key="2">
    <source>
        <dbReference type="EMBL" id="MBX7502177.1"/>
    </source>
</evidence>